<keyword evidence="2 6" id="KW-0812">Transmembrane</keyword>
<keyword evidence="3 6" id="KW-1133">Transmembrane helix</keyword>
<protein>
    <recommendedName>
        <fullName evidence="7">Major facilitator superfamily (MFS) profile domain-containing protein</fullName>
    </recommendedName>
</protein>
<proteinExistence type="predicted"/>
<feature type="transmembrane region" description="Helical" evidence="6">
    <location>
        <begin position="503"/>
        <end position="525"/>
    </location>
</feature>
<evidence type="ECO:0000256" key="6">
    <source>
        <dbReference type="SAM" id="Phobius"/>
    </source>
</evidence>
<evidence type="ECO:0000256" key="1">
    <source>
        <dbReference type="ARBA" id="ARBA00004141"/>
    </source>
</evidence>
<evidence type="ECO:0000256" key="2">
    <source>
        <dbReference type="ARBA" id="ARBA00022692"/>
    </source>
</evidence>
<dbReference type="Proteomes" id="UP000253664">
    <property type="component" value="Unassembled WGS sequence"/>
</dbReference>
<dbReference type="PROSITE" id="PS50850">
    <property type="entry name" value="MFS"/>
    <property type="match status" value="1"/>
</dbReference>
<dbReference type="InterPro" id="IPR020846">
    <property type="entry name" value="MFS_dom"/>
</dbReference>
<feature type="compositionally biased region" description="Basic and acidic residues" evidence="5">
    <location>
        <begin position="581"/>
        <end position="590"/>
    </location>
</feature>
<reference evidence="8 9" key="1">
    <citation type="journal article" date="2015" name="BMC Genomics">
        <title>Insights from the genome of Ophiocordyceps polyrhachis-furcata to pathogenicity and host specificity in insect fungi.</title>
        <authorList>
            <person name="Wichadakul D."/>
            <person name="Kobmoo N."/>
            <person name="Ingsriswang S."/>
            <person name="Tangphatsornruang S."/>
            <person name="Chantasingh D."/>
            <person name="Luangsa-ard J.J."/>
            <person name="Eurwilaichitr L."/>
        </authorList>
    </citation>
    <scope>NUCLEOTIDE SEQUENCE [LARGE SCALE GENOMIC DNA]</scope>
    <source>
        <strain evidence="8 9">BCC 54312</strain>
    </source>
</reference>
<dbReference type="OrthoDB" id="5086884at2759"/>
<keyword evidence="4 6" id="KW-0472">Membrane</keyword>
<feature type="transmembrane region" description="Helical" evidence="6">
    <location>
        <begin position="437"/>
        <end position="456"/>
    </location>
</feature>
<dbReference type="PANTHER" id="PTHR42718">
    <property type="entry name" value="MAJOR FACILITATOR SUPERFAMILY MULTIDRUG TRANSPORTER MFSC"/>
    <property type="match status" value="1"/>
</dbReference>
<evidence type="ECO:0000313" key="9">
    <source>
        <dbReference type="Proteomes" id="UP000253664"/>
    </source>
</evidence>
<feature type="transmembrane region" description="Helical" evidence="6">
    <location>
        <begin position="468"/>
        <end position="491"/>
    </location>
</feature>
<feature type="transmembrane region" description="Helical" evidence="6">
    <location>
        <begin position="545"/>
        <end position="568"/>
    </location>
</feature>
<feature type="transmembrane region" description="Helical" evidence="6">
    <location>
        <begin position="108"/>
        <end position="128"/>
    </location>
</feature>
<name>A0A367L7A9_9HYPO</name>
<keyword evidence="9" id="KW-1185">Reference proteome</keyword>
<dbReference type="Gene3D" id="1.20.1720.10">
    <property type="entry name" value="Multidrug resistance protein D"/>
    <property type="match status" value="1"/>
</dbReference>
<feature type="region of interest" description="Disordered" evidence="5">
    <location>
        <begin position="581"/>
        <end position="613"/>
    </location>
</feature>
<evidence type="ECO:0000256" key="4">
    <source>
        <dbReference type="ARBA" id="ARBA00023136"/>
    </source>
</evidence>
<dbReference type="Gene3D" id="1.20.1250.20">
    <property type="entry name" value="MFS general substrate transporter like domains"/>
    <property type="match status" value="1"/>
</dbReference>
<feature type="transmembrane region" description="Helical" evidence="6">
    <location>
        <begin position="409"/>
        <end position="430"/>
    </location>
</feature>
<feature type="compositionally biased region" description="Acidic residues" evidence="5">
    <location>
        <begin position="591"/>
        <end position="613"/>
    </location>
</feature>
<comment type="subcellular location">
    <subcellularLocation>
        <location evidence="1">Membrane</location>
        <topology evidence="1">Multi-pass membrane protein</topology>
    </subcellularLocation>
</comment>
<feature type="transmembrane region" description="Helical" evidence="6">
    <location>
        <begin position="211"/>
        <end position="229"/>
    </location>
</feature>
<dbReference type="SUPFAM" id="SSF103473">
    <property type="entry name" value="MFS general substrate transporter"/>
    <property type="match status" value="1"/>
</dbReference>
<feature type="transmembrane region" description="Helical" evidence="6">
    <location>
        <begin position="179"/>
        <end position="205"/>
    </location>
</feature>
<feature type="region of interest" description="Disordered" evidence="5">
    <location>
        <begin position="19"/>
        <end position="39"/>
    </location>
</feature>
<dbReference type="Pfam" id="PF07690">
    <property type="entry name" value="MFS_1"/>
    <property type="match status" value="1"/>
</dbReference>
<accession>A0A367L7A9</accession>
<dbReference type="GO" id="GO:0016020">
    <property type="term" value="C:membrane"/>
    <property type="evidence" value="ECO:0007669"/>
    <property type="project" value="UniProtKB-SubCell"/>
</dbReference>
<feature type="domain" description="Major facilitator superfamily (MFS) profile" evidence="7">
    <location>
        <begin position="113"/>
        <end position="573"/>
    </location>
</feature>
<feature type="transmembrane region" description="Helical" evidence="6">
    <location>
        <begin position="301"/>
        <end position="321"/>
    </location>
</feature>
<evidence type="ECO:0000313" key="8">
    <source>
        <dbReference type="EMBL" id="RCI10316.1"/>
    </source>
</evidence>
<evidence type="ECO:0000259" key="7">
    <source>
        <dbReference type="PROSITE" id="PS50850"/>
    </source>
</evidence>
<feature type="compositionally biased region" description="Low complexity" evidence="5">
    <location>
        <begin position="19"/>
        <end position="38"/>
    </location>
</feature>
<evidence type="ECO:0000256" key="3">
    <source>
        <dbReference type="ARBA" id="ARBA00022989"/>
    </source>
</evidence>
<dbReference type="EMBL" id="LKCN02000013">
    <property type="protein sequence ID" value="RCI10316.1"/>
    <property type="molecule type" value="Genomic_DNA"/>
</dbReference>
<feature type="transmembrane region" description="Helical" evidence="6">
    <location>
        <begin position="375"/>
        <end position="397"/>
    </location>
</feature>
<gene>
    <name evidence="8" type="ORF">L249_8654</name>
</gene>
<evidence type="ECO:0000256" key="5">
    <source>
        <dbReference type="SAM" id="MobiDB-lite"/>
    </source>
</evidence>
<dbReference type="GO" id="GO:0022857">
    <property type="term" value="F:transmembrane transporter activity"/>
    <property type="evidence" value="ECO:0007669"/>
    <property type="project" value="InterPro"/>
</dbReference>
<feature type="transmembrane region" description="Helical" evidence="6">
    <location>
        <begin position="268"/>
        <end position="289"/>
    </location>
</feature>
<organism evidence="8 9">
    <name type="scientific">Ophiocordyceps polyrhachis-furcata BCC 54312</name>
    <dbReference type="NCBI Taxonomy" id="1330021"/>
    <lineage>
        <taxon>Eukaryota</taxon>
        <taxon>Fungi</taxon>
        <taxon>Dikarya</taxon>
        <taxon>Ascomycota</taxon>
        <taxon>Pezizomycotina</taxon>
        <taxon>Sordariomycetes</taxon>
        <taxon>Hypocreomycetidae</taxon>
        <taxon>Hypocreales</taxon>
        <taxon>Ophiocordycipitaceae</taxon>
        <taxon>Ophiocordyceps</taxon>
    </lineage>
</organism>
<dbReference type="InterPro" id="IPR036259">
    <property type="entry name" value="MFS_trans_sf"/>
</dbReference>
<dbReference type="InterPro" id="IPR011701">
    <property type="entry name" value="MFS"/>
</dbReference>
<feature type="transmembrane region" description="Helical" evidence="6">
    <location>
        <begin position="241"/>
        <end position="262"/>
    </location>
</feature>
<comment type="caution">
    <text evidence="8">The sequence shown here is derived from an EMBL/GenBank/DDBJ whole genome shotgun (WGS) entry which is preliminary data.</text>
</comment>
<sequence>MAVSKSNQRWSAAAVTTNINNINNNNNNNNNTNKNTNNPAMNKVASLAKRLKPAAAAAAAAASAEESAAGLSPTPVIVSSGEESDGVLVTDHVKLLGRARPAIFSGPLSEVGFVFTVVLSMMTSEYFVGGFDLVLPTIADDLQMPPAARTWPAGVVTLTTAALLQPFARLCDIYGSRLVFLYGQAWLLAWSIVTGFSVNTVMLIVCRAMQGIGAAAFLPAGIALLSHAYRPGPRKNVAFSIYGAFACVGFYFGIFIGALAAELLTWRWYFWIGAIICSADLASGLMTIPRDISDVDPDARMDWLGVLTIVPGLVLVVFAFTDAGQAPGGWRNPYIYVTLVVGVVLLAAAVYVQGWVSTQPLVPPALFKPKYMKRLMLSLFCYYGVFGIFLLYSTFYIENILHIKPLLAAAWFTPLAVGGMILAIGGGLILHVVSNRILLTVSGIGFLLSVLLFALIPGPDEGKSTSFIYWAYVFSAMLGGTIGIDITFNVTNVFITTAMPRRLQAAAGGLINSLLYLGIAFWLGVAETAISATDERRAGGLDAEGQYRIAFWTGVALAGVALCLTVTIRIGQATAGLTADERAEMDRDAAEAEAEAEAEAAAAVEEEEGREST</sequence>
<dbReference type="PANTHER" id="PTHR42718:SF11">
    <property type="entry name" value="MAJOR FACILITATOR SUPERFAMILY (MFS) PROFILE DOMAIN-CONTAINING PROTEIN"/>
    <property type="match status" value="1"/>
</dbReference>
<dbReference type="AlphaFoldDB" id="A0A367L7A9"/>
<feature type="transmembrane region" description="Helical" evidence="6">
    <location>
        <begin position="333"/>
        <end position="354"/>
    </location>
</feature>